<accession>A0A7I8K5Q4</accession>
<protein>
    <submittedName>
        <fullName evidence="2">Uncharacterized protein</fullName>
    </submittedName>
</protein>
<dbReference type="Proteomes" id="UP000663760">
    <property type="component" value="Chromosome 3"/>
</dbReference>
<evidence type="ECO:0000313" key="2">
    <source>
        <dbReference type="EMBL" id="CAA7392912.1"/>
    </source>
</evidence>
<feature type="signal peptide" evidence="1">
    <location>
        <begin position="1"/>
        <end position="25"/>
    </location>
</feature>
<proteinExistence type="predicted"/>
<keyword evidence="3" id="KW-1185">Reference proteome</keyword>
<keyword evidence="1" id="KW-0732">Signal</keyword>
<name>A0A7I8K5Q4_SPIIN</name>
<evidence type="ECO:0000313" key="3">
    <source>
        <dbReference type="Proteomes" id="UP000663760"/>
    </source>
</evidence>
<reference evidence="2" key="1">
    <citation type="submission" date="2020-02" db="EMBL/GenBank/DDBJ databases">
        <authorList>
            <person name="Scholz U."/>
            <person name="Mascher M."/>
            <person name="Fiebig A."/>
        </authorList>
    </citation>
    <scope>NUCLEOTIDE SEQUENCE</scope>
</reference>
<gene>
    <name evidence="2" type="ORF">SI8410_03003744</name>
</gene>
<dbReference type="AlphaFoldDB" id="A0A7I8K5Q4"/>
<evidence type="ECO:0000256" key="1">
    <source>
        <dbReference type="SAM" id="SignalP"/>
    </source>
</evidence>
<organism evidence="2 3">
    <name type="scientific">Spirodela intermedia</name>
    <name type="common">Intermediate duckweed</name>
    <dbReference type="NCBI Taxonomy" id="51605"/>
    <lineage>
        <taxon>Eukaryota</taxon>
        <taxon>Viridiplantae</taxon>
        <taxon>Streptophyta</taxon>
        <taxon>Embryophyta</taxon>
        <taxon>Tracheophyta</taxon>
        <taxon>Spermatophyta</taxon>
        <taxon>Magnoliopsida</taxon>
        <taxon>Liliopsida</taxon>
        <taxon>Araceae</taxon>
        <taxon>Lemnoideae</taxon>
        <taxon>Spirodela</taxon>
    </lineage>
</organism>
<dbReference type="EMBL" id="LR746266">
    <property type="protein sequence ID" value="CAA7392912.1"/>
    <property type="molecule type" value="Genomic_DNA"/>
</dbReference>
<feature type="chain" id="PRO_5029878126" evidence="1">
    <location>
        <begin position="26"/>
        <end position="63"/>
    </location>
</feature>
<sequence>MRVLRSDVGAGRSLLALLRLAVVESLLPSCTVHEGPPSCHSRRKYKIPNQSCVLGEETRWCCG</sequence>